<reference evidence="8 9" key="1">
    <citation type="journal article" date="2013" name="Curr. Biol.">
        <title>The Genome of the Foraminiferan Reticulomyxa filosa.</title>
        <authorList>
            <person name="Glockner G."/>
            <person name="Hulsmann N."/>
            <person name="Schleicher M."/>
            <person name="Noegel A.A."/>
            <person name="Eichinger L."/>
            <person name="Gallinger C."/>
            <person name="Pawlowski J."/>
            <person name="Sierra R."/>
            <person name="Euteneuer U."/>
            <person name="Pillet L."/>
            <person name="Moustafa A."/>
            <person name="Platzer M."/>
            <person name="Groth M."/>
            <person name="Szafranski K."/>
            <person name="Schliwa M."/>
        </authorList>
    </citation>
    <scope>NUCLEOTIDE SEQUENCE [LARGE SCALE GENOMIC DNA]</scope>
</reference>
<evidence type="ECO:0000256" key="1">
    <source>
        <dbReference type="ARBA" id="ARBA00004123"/>
    </source>
</evidence>
<dbReference type="InterPro" id="IPR040038">
    <property type="entry name" value="TIPIN/Csm3/Swi3"/>
</dbReference>
<evidence type="ECO:0000256" key="6">
    <source>
        <dbReference type="RuleBase" id="RU366049"/>
    </source>
</evidence>
<feature type="domain" description="Chromosome segregation in meiosis protein 3" evidence="7">
    <location>
        <begin position="53"/>
        <end position="125"/>
    </location>
</feature>
<dbReference type="GO" id="GO:0000076">
    <property type="term" value="P:DNA replication checkpoint signaling"/>
    <property type="evidence" value="ECO:0007669"/>
    <property type="project" value="UniProtKB-UniRule"/>
</dbReference>
<comment type="similarity">
    <text evidence="2 6">Belongs to the CSM3 family.</text>
</comment>
<evidence type="ECO:0000313" key="9">
    <source>
        <dbReference type="Proteomes" id="UP000023152"/>
    </source>
</evidence>
<proteinExistence type="inferred from homology"/>
<sequence length="215" mass="24602">MSSQASALLWPNNARFGAHSFDEILDSNKGNSGTGSTAKAEVVKTRQQKPRFTADYLASNKGLKLIYSEFPKVKFSKEKGKELQNLHLLLQKYKEWGSSLYPLKFSDLISKIESFSGSHIVQVQLFFFFRNERDGMETNIDDIVYKEEINVEMDKENDNKGRAEVETNIVDPEIEYEEALLHSKDPEITKPLATEVGSVEPTMEEQNLFDEMYED</sequence>
<gene>
    <name evidence="8" type="ORF">RFI_14364</name>
</gene>
<protein>
    <recommendedName>
        <fullName evidence="7">Chromosome segregation in meiosis protein 3 domain-containing protein</fullName>
    </recommendedName>
</protein>
<evidence type="ECO:0000259" key="7">
    <source>
        <dbReference type="Pfam" id="PF07962"/>
    </source>
</evidence>
<keyword evidence="5 6" id="KW-0131">Cell cycle</keyword>
<dbReference type="GO" id="GO:0031297">
    <property type="term" value="P:replication fork processing"/>
    <property type="evidence" value="ECO:0007669"/>
    <property type="project" value="UniProtKB-UniRule"/>
</dbReference>
<dbReference type="PANTHER" id="PTHR13220:SF11">
    <property type="entry name" value="TIMELESS-INTERACTING PROTEIN"/>
    <property type="match status" value="1"/>
</dbReference>
<dbReference type="GO" id="GO:0006974">
    <property type="term" value="P:DNA damage response"/>
    <property type="evidence" value="ECO:0007669"/>
    <property type="project" value="UniProtKB-KW"/>
</dbReference>
<organism evidence="8 9">
    <name type="scientific">Reticulomyxa filosa</name>
    <dbReference type="NCBI Taxonomy" id="46433"/>
    <lineage>
        <taxon>Eukaryota</taxon>
        <taxon>Sar</taxon>
        <taxon>Rhizaria</taxon>
        <taxon>Retaria</taxon>
        <taxon>Foraminifera</taxon>
        <taxon>Monothalamids</taxon>
        <taxon>Reticulomyxidae</taxon>
        <taxon>Reticulomyxa</taxon>
    </lineage>
</organism>
<evidence type="ECO:0000256" key="3">
    <source>
        <dbReference type="ARBA" id="ARBA00022763"/>
    </source>
</evidence>
<evidence type="ECO:0000313" key="8">
    <source>
        <dbReference type="EMBL" id="ETO22830.1"/>
    </source>
</evidence>
<keyword evidence="3 6" id="KW-0227">DNA damage</keyword>
<dbReference type="AlphaFoldDB" id="X6N964"/>
<dbReference type="GO" id="GO:0003677">
    <property type="term" value="F:DNA binding"/>
    <property type="evidence" value="ECO:0007669"/>
    <property type="project" value="TreeGrafter"/>
</dbReference>
<dbReference type="PANTHER" id="PTHR13220">
    <property type="entry name" value="TIMELESS INTERACTING-RELATED"/>
    <property type="match status" value="1"/>
</dbReference>
<keyword evidence="9" id="KW-1185">Reference proteome</keyword>
<evidence type="ECO:0000256" key="5">
    <source>
        <dbReference type="ARBA" id="ARBA00023306"/>
    </source>
</evidence>
<accession>X6N964</accession>
<name>X6N964_RETFI</name>
<dbReference type="Pfam" id="PF07962">
    <property type="entry name" value="Swi3"/>
    <property type="match status" value="1"/>
</dbReference>
<dbReference type="OrthoDB" id="437078at2759"/>
<keyword evidence="4 6" id="KW-0539">Nucleus</keyword>
<dbReference type="GO" id="GO:0031298">
    <property type="term" value="C:replication fork protection complex"/>
    <property type="evidence" value="ECO:0007669"/>
    <property type="project" value="TreeGrafter"/>
</dbReference>
<evidence type="ECO:0000256" key="2">
    <source>
        <dbReference type="ARBA" id="ARBA00006075"/>
    </source>
</evidence>
<dbReference type="GO" id="GO:0043111">
    <property type="term" value="P:replication fork arrest"/>
    <property type="evidence" value="ECO:0007669"/>
    <property type="project" value="TreeGrafter"/>
</dbReference>
<dbReference type="Proteomes" id="UP000023152">
    <property type="component" value="Unassembled WGS sequence"/>
</dbReference>
<comment type="caution">
    <text evidence="8">The sequence shown here is derived from an EMBL/GenBank/DDBJ whole genome shotgun (WGS) entry which is preliminary data.</text>
</comment>
<comment type="subcellular location">
    <subcellularLocation>
        <location evidence="1 6">Nucleus</location>
    </subcellularLocation>
</comment>
<dbReference type="InterPro" id="IPR012923">
    <property type="entry name" value="Csm3"/>
</dbReference>
<evidence type="ECO:0000256" key="4">
    <source>
        <dbReference type="ARBA" id="ARBA00023242"/>
    </source>
</evidence>
<comment type="function">
    <text evidence="6">Plays an important role in the control of DNA replication and the maintenance of replication fork stability.</text>
</comment>
<dbReference type="EMBL" id="ASPP01010445">
    <property type="protein sequence ID" value="ETO22830.1"/>
    <property type="molecule type" value="Genomic_DNA"/>
</dbReference>